<comment type="caution">
    <text evidence="2">The sequence shown here is derived from an EMBL/GenBank/DDBJ whole genome shotgun (WGS) entry which is preliminary data.</text>
</comment>
<feature type="compositionally biased region" description="Polar residues" evidence="1">
    <location>
        <begin position="106"/>
        <end position="115"/>
    </location>
</feature>
<proteinExistence type="predicted"/>
<feature type="region of interest" description="Disordered" evidence="1">
    <location>
        <begin position="106"/>
        <end position="142"/>
    </location>
</feature>
<name>A0AA39WNP3_9PEZI</name>
<accession>A0AA39WNP3</accession>
<sequence length="142" mass="16056">MRRSLRPSGTFVWPALSLGQRRWFVERHDALFLVLRLRTASSQRSRHDDGMVLWSASRRTPCRSTLFSAFQLLVKYSSTRLGSRPVTAPRVSNVVLSREHVPVSLRPQSAAQLAQNGRERHQDGRSTTGDRAPKINATAARH</sequence>
<evidence type="ECO:0000256" key="1">
    <source>
        <dbReference type="SAM" id="MobiDB-lite"/>
    </source>
</evidence>
<dbReference type="EMBL" id="JAUJDW010000172">
    <property type="protein sequence ID" value="KAK0618776.1"/>
    <property type="molecule type" value="Genomic_DNA"/>
</dbReference>
<reference evidence="2" key="1">
    <citation type="submission" date="2023-06" db="EMBL/GenBank/DDBJ databases">
        <title>Multi-omics analyses reveal the molecular pathogenesis toolkit of Lasiodiplodia hormozganensis, a cross-kingdom pathogen.</title>
        <authorList>
            <person name="Felix C."/>
            <person name="Meneses R."/>
            <person name="Goncalves M.F.M."/>
            <person name="Tilleman L."/>
            <person name="Duarte A.S."/>
            <person name="Jorrin-Novo J.V."/>
            <person name="Van De Peer Y."/>
            <person name="Deforce D."/>
            <person name="Van Nieuwerburgh F."/>
            <person name="Esteves A.C."/>
            <person name="Alves A."/>
        </authorList>
    </citation>
    <scope>NUCLEOTIDE SEQUENCE</scope>
    <source>
        <strain evidence="2">CBS 339.90</strain>
    </source>
</reference>
<gene>
    <name evidence="2" type="ORF">DIS24_g11528</name>
</gene>
<organism evidence="2 3">
    <name type="scientific">Lasiodiplodia hormozganensis</name>
    <dbReference type="NCBI Taxonomy" id="869390"/>
    <lineage>
        <taxon>Eukaryota</taxon>
        <taxon>Fungi</taxon>
        <taxon>Dikarya</taxon>
        <taxon>Ascomycota</taxon>
        <taxon>Pezizomycotina</taxon>
        <taxon>Dothideomycetes</taxon>
        <taxon>Dothideomycetes incertae sedis</taxon>
        <taxon>Botryosphaeriales</taxon>
        <taxon>Botryosphaeriaceae</taxon>
        <taxon>Lasiodiplodia</taxon>
    </lineage>
</organism>
<evidence type="ECO:0000313" key="2">
    <source>
        <dbReference type="EMBL" id="KAK0618776.1"/>
    </source>
</evidence>
<evidence type="ECO:0000313" key="3">
    <source>
        <dbReference type="Proteomes" id="UP001175001"/>
    </source>
</evidence>
<dbReference type="Proteomes" id="UP001175001">
    <property type="component" value="Unassembled WGS sequence"/>
</dbReference>
<protein>
    <submittedName>
        <fullName evidence="2">Uncharacterized protein</fullName>
    </submittedName>
</protein>
<keyword evidence="3" id="KW-1185">Reference proteome</keyword>
<dbReference type="AlphaFoldDB" id="A0AA39WNP3"/>